<dbReference type="Pfam" id="PF08281">
    <property type="entry name" value="Sigma70_r4_2"/>
    <property type="match status" value="1"/>
</dbReference>
<comment type="caution">
    <text evidence="7">The sequence shown here is derived from an EMBL/GenBank/DDBJ whole genome shotgun (WGS) entry which is preliminary data.</text>
</comment>
<dbReference type="InterPro" id="IPR036388">
    <property type="entry name" value="WH-like_DNA-bd_sf"/>
</dbReference>
<dbReference type="InterPro" id="IPR007627">
    <property type="entry name" value="RNA_pol_sigma70_r2"/>
</dbReference>
<feature type="domain" description="RNA polymerase sigma-70 region 2" evidence="5">
    <location>
        <begin position="27"/>
        <end position="94"/>
    </location>
</feature>
<keyword evidence="8" id="KW-1185">Reference proteome</keyword>
<dbReference type="PANTHER" id="PTHR43133">
    <property type="entry name" value="RNA POLYMERASE ECF-TYPE SIGMA FACTO"/>
    <property type="match status" value="1"/>
</dbReference>
<sequence>MSLGTDTDIAALIGRVALRDRAALSSLYAAASPKLFAVCLRILKDRSDAEDALQEVFVKIWHRADQFALSTTSPAGWLVTIARNHSIDVLRARKPVADNIEDNFDLADTARDPEAETVLKGEGKRIDRCMEELDSDRAVAVRSAYVEGLSYQELADRFNVPLNTMRTWLRRSLLKLRECLDR</sequence>
<dbReference type="PANTHER" id="PTHR43133:SF62">
    <property type="entry name" value="RNA POLYMERASE SIGMA FACTOR SIGZ"/>
    <property type="match status" value="1"/>
</dbReference>
<evidence type="ECO:0000259" key="6">
    <source>
        <dbReference type="Pfam" id="PF08281"/>
    </source>
</evidence>
<dbReference type="InterPro" id="IPR014284">
    <property type="entry name" value="RNA_pol_sigma-70_dom"/>
</dbReference>
<keyword evidence="4" id="KW-0804">Transcription</keyword>
<accession>A0ABT0IQZ5</accession>
<evidence type="ECO:0000256" key="4">
    <source>
        <dbReference type="ARBA" id="ARBA00023163"/>
    </source>
</evidence>
<dbReference type="SUPFAM" id="SSF88946">
    <property type="entry name" value="Sigma2 domain of RNA polymerase sigma factors"/>
    <property type="match status" value="1"/>
</dbReference>
<dbReference type="NCBIfam" id="NF009167">
    <property type="entry name" value="PRK12514.1"/>
    <property type="match status" value="1"/>
</dbReference>
<dbReference type="Gene3D" id="1.10.1740.10">
    <property type="match status" value="1"/>
</dbReference>
<protein>
    <submittedName>
        <fullName evidence="7">Sigma-70 family RNA polymerase sigma factor</fullName>
    </submittedName>
</protein>
<evidence type="ECO:0000313" key="7">
    <source>
        <dbReference type="EMBL" id="MCK8780302.1"/>
    </source>
</evidence>
<evidence type="ECO:0000256" key="1">
    <source>
        <dbReference type="ARBA" id="ARBA00010641"/>
    </source>
</evidence>
<dbReference type="InterPro" id="IPR013324">
    <property type="entry name" value="RNA_pol_sigma_r3/r4-like"/>
</dbReference>
<dbReference type="InterPro" id="IPR013249">
    <property type="entry name" value="RNA_pol_sigma70_r4_t2"/>
</dbReference>
<dbReference type="InterPro" id="IPR039425">
    <property type="entry name" value="RNA_pol_sigma-70-like"/>
</dbReference>
<dbReference type="Pfam" id="PF04542">
    <property type="entry name" value="Sigma70_r2"/>
    <property type="match status" value="1"/>
</dbReference>
<keyword evidence="2" id="KW-0805">Transcription regulation</keyword>
<feature type="domain" description="RNA polymerase sigma factor 70 region 4 type 2" evidence="6">
    <location>
        <begin position="125"/>
        <end position="176"/>
    </location>
</feature>
<comment type="similarity">
    <text evidence="1">Belongs to the sigma-70 factor family. ECF subfamily.</text>
</comment>
<evidence type="ECO:0000256" key="3">
    <source>
        <dbReference type="ARBA" id="ARBA00023082"/>
    </source>
</evidence>
<dbReference type="Proteomes" id="UP001202827">
    <property type="component" value="Unassembled WGS sequence"/>
</dbReference>
<dbReference type="InterPro" id="IPR013325">
    <property type="entry name" value="RNA_pol_sigma_r2"/>
</dbReference>
<evidence type="ECO:0000313" key="8">
    <source>
        <dbReference type="Proteomes" id="UP001202827"/>
    </source>
</evidence>
<organism evidence="7 8">
    <name type="scientific">Neorhizobium turbinariae</name>
    <dbReference type="NCBI Taxonomy" id="2937795"/>
    <lineage>
        <taxon>Bacteria</taxon>
        <taxon>Pseudomonadati</taxon>
        <taxon>Pseudomonadota</taxon>
        <taxon>Alphaproteobacteria</taxon>
        <taxon>Hyphomicrobiales</taxon>
        <taxon>Rhizobiaceae</taxon>
        <taxon>Rhizobium/Agrobacterium group</taxon>
        <taxon>Neorhizobium</taxon>
    </lineage>
</organism>
<proteinExistence type="inferred from homology"/>
<evidence type="ECO:0000256" key="2">
    <source>
        <dbReference type="ARBA" id="ARBA00023015"/>
    </source>
</evidence>
<dbReference type="SUPFAM" id="SSF88659">
    <property type="entry name" value="Sigma3 and sigma4 domains of RNA polymerase sigma factors"/>
    <property type="match status" value="1"/>
</dbReference>
<keyword evidence="3" id="KW-0731">Sigma factor</keyword>
<dbReference type="CDD" id="cd06171">
    <property type="entry name" value="Sigma70_r4"/>
    <property type="match status" value="1"/>
</dbReference>
<reference evidence="7 8" key="1">
    <citation type="submission" date="2022-04" db="EMBL/GenBank/DDBJ databases">
        <title>Rhizobium coralii sp. nov., isolated from coral Turbinaria peltata.</title>
        <authorList>
            <person name="Sun H."/>
        </authorList>
    </citation>
    <scope>NUCLEOTIDE SEQUENCE [LARGE SCALE GENOMIC DNA]</scope>
    <source>
        <strain evidence="7 8">NTR19</strain>
    </source>
</reference>
<dbReference type="NCBIfam" id="TIGR02937">
    <property type="entry name" value="sigma70-ECF"/>
    <property type="match status" value="1"/>
</dbReference>
<name>A0ABT0IQZ5_9HYPH</name>
<dbReference type="EMBL" id="JALPRY010000010">
    <property type="protein sequence ID" value="MCK8780302.1"/>
    <property type="molecule type" value="Genomic_DNA"/>
</dbReference>
<evidence type="ECO:0000259" key="5">
    <source>
        <dbReference type="Pfam" id="PF04542"/>
    </source>
</evidence>
<dbReference type="Gene3D" id="1.10.10.10">
    <property type="entry name" value="Winged helix-like DNA-binding domain superfamily/Winged helix DNA-binding domain"/>
    <property type="match status" value="1"/>
</dbReference>
<gene>
    <name evidence="7" type="ORF">M0654_09945</name>
</gene>